<gene>
    <name evidence="1" type="ORF">MES4922_610009</name>
</gene>
<protein>
    <submittedName>
        <fullName evidence="1">Uncharacterized protein</fullName>
    </submittedName>
</protein>
<evidence type="ECO:0000313" key="2">
    <source>
        <dbReference type="Proteomes" id="UP001152604"/>
    </source>
</evidence>
<dbReference type="Proteomes" id="UP001152604">
    <property type="component" value="Unassembled WGS sequence"/>
</dbReference>
<dbReference type="RefSeq" id="WP_254027899.1">
    <property type="nucleotide sequence ID" value="NZ_CAKXZS010000058.1"/>
</dbReference>
<comment type="caution">
    <text evidence="1">The sequence shown here is derived from an EMBL/GenBank/DDBJ whole genome shotgun (WGS) entry which is preliminary data.</text>
</comment>
<evidence type="ECO:0000313" key="1">
    <source>
        <dbReference type="EMBL" id="CAH2407300.1"/>
    </source>
</evidence>
<organism evidence="1 2">
    <name type="scientific">Mesorhizobium ventifaucium</name>
    <dbReference type="NCBI Taxonomy" id="666020"/>
    <lineage>
        <taxon>Bacteria</taxon>
        <taxon>Pseudomonadati</taxon>
        <taxon>Pseudomonadota</taxon>
        <taxon>Alphaproteobacteria</taxon>
        <taxon>Hyphomicrobiales</taxon>
        <taxon>Phyllobacteriaceae</taxon>
        <taxon>Mesorhizobium</taxon>
    </lineage>
</organism>
<reference evidence="1" key="1">
    <citation type="submission" date="2022-03" db="EMBL/GenBank/DDBJ databases">
        <authorList>
            <person name="Brunel B."/>
        </authorList>
    </citation>
    <scope>NUCLEOTIDE SEQUENCE</scope>
    <source>
        <strain evidence="1">STM4922sample</strain>
    </source>
</reference>
<accession>A0ABM9EEU1</accession>
<proteinExistence type="predicted"/>
<dbReference type="EMBL" id="CAKXZS010000058">
    <property type="protein sequence ID" value="CAH2407300.1"/>
    <property type="molecule type" value="Genomic_DNA"/>
</dbReference>
<name>A0ABM9EEU1_9HYPH</name>
<sequence>MPSGREVAAIAKKLVAQRDMLWPGAEKLIWHRLANKGFATIPKTMPLILQIMDDMSNGKPLSSTYTGLWCETWDNAMVNTAKHEDLAHAAGFTGQRAGYTWSTRMRLLQELKFIDIKPGRSGEISHAIIWNPHRVIRWHYNQKTPGLQEGRFNALLDRAFEVGAADMLEDVTTAPDVLPALTTAA</sequence>
<keyword evidence="2" id="KW-1185">Reference proteome</keyword>